<comment type="caution">
    <text evidence="18">The sequence shown here is derived from an EMBL/GenBank/DDBJ whole genome shotgun (WGS) entry which is preliminary data.</text>
</comment>
<feature type="transmembrane region" description="Helical" evidence="15">
    <location>
        <begin position="415"/>
        <end position="439"/>
    </location>
</feature>
<comment type="subcellular location">
    <subcellularLocation>
        <location evidence="1">Cell membrane</location>
        <topology evidence="1">Single-pass type I membrane protein</topology>
    </subcellularLocation>
</comment>
<dbReference type="GO" id="GO:0005886">
    <property type="term" value="C:plasma membrane"/>
    <property type="evidence" value="ECO:0007669"/>
    <property type="project" value="UniProtKB-SubCell"/>
</dbReference>
<evidence type="ECO:0000259" key="17">
    <source>
        <dbReference type="PROSITE" id="PS50022"/>
    </source>
</evidence>
<dbReference type="PROSITE" id="PS50022">
    <property type="entry name" value="FA58C_3"/>
    <property type="match status" value="1"/>
</dbReference>
<comment type="catalytic activity">
    <reaction evidence="12">
        <text>L-tyrosyl-[protein] + ATP = O-phospho-L-tyrosyl-[protein] + ADP + H(+)</text>
        <dbReference type="Rhea" id="RHEA:10596"/>
        <dbReference type="Rhea" id="RHEA-COMP:10136"/>
        <dbReference type="Rhea" id="RHEA-COMP:20101"/>
        <dbReference type="ChEBI" id="CHEBI:15378"/>
        <dbReference type="ChEBI" id="CHEBI:30616"/>
        <dbReference type="ChEBI" id="CHEBI:46858"/>
        <dbReference type="ChEBI" id="CHEBI:61978"/>
        <dbReference type="ChEBI" id="CHEBI:456216"/>
        <dbReference type="EC" id="2.7.10.1"/>
    </reaction>
</comment>
<evidence type="ECO:0000256" key="10">
    <source>
        <dbReference type="ARBA" id="ARBA00023170"/>
    </source>
</evidence>
<dbReference type="Pfam" id="PF21114">
    <property type="entry name" value="DDR1-2_DS-like"/>
    <property type="match status" value="1"/>
</dbReference>
<evidence type="ECO:0000256" key="1">
    <source>
        <dbReference type="ARBA" id="ARBA00004251"/>
    </source>
</evidence>
<dbReference type="GO" id="GO:0005518">
    <property type="term" value="F:collagen binding"/>
    <property type="evidence" value="ECO:0007669"/>
    <property type="project" value="TreeGrafter"/>
</dbReference>
<keyword evidence="2" id="KW-1003">Cell membrane</keyword>
<keyword evidence="4" id="KW-0732">Signal</keyword>
<dbReference type="GO" id="GO:0010976">
    <property type="term" value="P:positive regulation of neuron projection development"/>
    <property type="evidence" value="ECO:0007669"/>
    <property type="project" value="TreeGrafter"/>
</dbReference>
<dbReference type="InterPro" id="IPR020635">
    <property type="entry name" value="Tyr_kinase_cat_dom"/>
</dbReference>
<dbReference type="InterPro" id="IPR017441">
    <property type="entry name" value="Protein_kinase_ATP_BS"/>
</dbReference>
<evidence type="ECO:0000256" key="13">
    <source>
        <dbReference type="PROSITE-ProRule" id="PRU10141"/>
    </source>
</evidence>
<feature type="domain" description="F5/8 type C" evidence="17">
    <location>
        <begin position="1"/>
        <end position="150"/>
    </location>
</feature>
<name>A0A553NC54_TIGCA</name>
<dbReference type="InterPro" id="IPR050122">
    <property type="entry name" value="RTK"/>
</dbReference>
<evidence type="ECO:0000256" key="14">
    <source>
        <dbReference type="SAM" id="MobiDB-lite"/>
    </source>
</evidence>
<feature type="binding site" evidence="13">
    <location>
        <position position="799"/>
    </location>
    <ligand>
        <name>ATP</name>
        <dbReference type="ChEBI" id="CHEBI:30616"/>
    </ligand>
</feature>
<keyword evidence="3 15" id="KW-0812">Transmembrane</keyword>
<keyword evidence="11" id="KW-0325">Glycoprotein</keyword>
<evidence type="ECO:0000259" key="16">
    <source>
        <dbReference type="PROSITE" id="PS50011"/>
    </source>
</evidence>
<dbReference type="GO" id="GO:0051897">
    <property type="term" value="P:positive regulation of phosphatidylinositol 3-kinase/protein kinase B signal transduction"/>
    <property type="evidence" value="ECO:0007669"/>
    <property type="project" value="TreeGrafter"/>
</dbReference>
<dbReference type="PRINTS" id="PR00109">
    <property type="entry name" value="TYRKINASE"/>
</dbReference>
<evidence type="ECO:0000313" key="18">
    <source>
        <dbReference type="EMBL" id="TRY62995.1"/>
    </source>
</evidence>
<dbReference type="PROSITE" id="PS00109">
    <property type="entry name" value="PROTEIN_KINASE_TYR"/>
    <property type="match status" value="1"/>
</dbReference>
<dbReference type="EMBL" id="VCGU01000458">
    <property type="protein sequence ID" value="TRY62995.1"/>
    <property type="molecule type" value="Genomic_DNA"/>
</dbReference>
<evidence type="ECO:0000256" key="9">
    <source>
        <dbReference type="ARBA" id="ARBA00023157"/>
    </source>
</evidence>
<dbReference type="Pfam" id="PF00754">
    <property type="entry name" value="F5_F8_type_C"/>
    <property type="match status" value="1"/>
</dbReference>
<dbReference type="PANTHER" id="PTHR24416:SF580">
    <property type="entry name" value="DISCOIDIN DOMAIN RECEPTOR, ISOFORM F"/>
    <property type="match status" value="1"/>
</dbReference>
<evidence type="ECO:0000256" key="15">
    <source>
        <dbReference type="SAM" id="Phobius"/>
    </source>
</evidence>
<evidence type="ECO:0000256" key="7">
    <source>
        <dbReference type="ARBA" id="ARBA00022989"/>
    </source>
</evidence>
<feature type="domain" description="Protein kinase" evidence="16">
    <location>
        <begin position="767"/>
        <end position="1042"/>
    </location>
</feature>
<keyword evidence="7 15" id="KW-1133">Transmembrane helix</keyword>
<dbReference type="SUPFAM" id="SSF56112">
    <property type="entry name" value="Protein kinase-like (PK-like)"/>
    <property type="match status" value="1"/>
</dbReference>
<accession>A0A553NC54</accession>
<protein>
    <recommendedName>
        <fullName evidence="20">Protein kinase domain-containing protein</fullName>
    </recommendedName>
</protein>
<dbReference type="AlphaFoldDB" id="A0A553NC54"/>
<dbReference type="InterPro" id="IPR001245">
    <property type="entry name" value="Ser-Thr/Tyr_kinase_cat_dom"/>
</dbReference>
<reference evidence="18 19" key="1">
    <citation type="journal article" date="2018" name="Nat. Ecol. Evol.">
        <title>Genomic signatures of mitonuclear coevolution across populations of Tigriopus californicus.</title>
        <authorList>
            <person name="Barreto F.S."/>
            <person name="Watson E.T."/>
            <person name="Lima T.G."/>
            <person name="Willett C.S."/>
            <person name="Edmands S."/>
            <person name="Li W."/>
            <person name="Burton R.S."/>
        </authorList>
    </citation>
    <scope>NUCLEOTIDE SEQUENCE [LARGE SCALE GENOMIC DNA]</scope>
    <source>
        <strain evidence="18 19">San Diego</strain>
    </source>
</reference>
<dbReference type="PANTHER" id="PTHR24416">
    <property type="entry name" value="TYROSINE-PROTEIN KINASE RECEPTOR"/>
    <property type="match status" value="1"/>
</dbReference>
<evidence type="ECO:0000256" key="11">
    <source>
        <dbReference type="ARBA" id="ARBA00023180"/>
    </source>
</evidence>
<dbReference type="InterPro" id="IPR008266">
    <property type="entry name" value="Tyr_kinase_AS"/>
</dbReference>
<evidence type="ECO:0000256" key="4">
    <source>
        <dbReference type="ARBA" id="ARBA00022729"/>
    </source>
</evidence>
<keyword evidence="5 13" id="KW-0547">Nucleotide-binding</keyword>
<dbReference type="Gene3D" id="2.60.120.260">
    <property type="entry name" value="Galactose-binding domain-like"/>
    <property type="match status" value="1"/>
</dbReference>
<proteinExistence type="predicted"/>
<evidence type="ECO:0000256" key="6">
    <source>
        <dbReference type="ARBA" id="ARBA00022840"/>
    </source>
</evidence>
<dbReference type="GO" id="GO:0043235">
    <property type="term" value="C:receptor complex"/>
    <property type="evidence" value="ECO:0007669"/>
    <property type="project" value="TreeGrafter"/>
</dbReference>
<dbReference type="InterPro" id="IPR000719">
    <property type="entry name" value="Prot_kinase_dom"/>
</dbReference>
<dbReference type="PROSITE" id="PS00107">
    <property type="entry name" value="PROTEIN_KINASE_ATP"/>
    <property type="match status" value="1"/>
</dbReference>
<feature type="region of interest" description="Disordered" evidence="14">
    <location>
        <begin position="684"/>
        <end position="703"/>
    </location>
</feature>
<dbReference type="Pfam" id="PF07714">
    <property type="entry name" value="PK_Tyr_Ser-Thr"/>
    <property type="match status" value="1"/>
</dbReference>
<dbReference type="SUPFAM" id="SSF49785">
    <property type="entry name" value="Galactose-binding domain-like"/>
    <property type="match status" value="1"/>
</dbReference>
<dbReference type="Gene3D" id="3.30.200.20">
    <property type="entry name" value="Phosphorylase Kinase, domain 1"/>
    <property type="match status" value="1"/>
</dbReference>
<dbReference type="Proteomes" id="UP000318571">
    <property type="component" value="Chromosome 10"/>
</dbReference>
<evidence type="ECO:0000256" key="8">
    <source>
        <dbReference type="ARBA" id="ARBA00023136"/>
    </source>
</evidence>
<feature type="region of interest" description="Disordered" evidence="14">
    <location>
        <begin position="580"/>
        <end position="602"/>
    </location>
</feature>
<dbReference type="InterPro" id="IPR011009">
    <property type="entry name" value="Kinase-like_dom_sf"/>
</dbReference>
<dbReference type="InterPro" id="IPR008979">
    <property type="entry name" value="Galactose-bd-like_sf"/>
</dbReference>
<dbReference type="PROSITE" id="PS01286">
    <property type="entry name" value="FA58C_2"/>
    <property type="match status" value="1"/>
</dbReference>
<dbReference type="Gene3D" id="2.60.120.1190">
    <property type="match status" value="1"/>
</dbReference>
<evidence type="ECO:0000256" key="2">
    <source>
        <dbReference type="ARBA" id="ARBA00022475"/>
    </source>
</evidence>
<evidence type="ECO:0000256" key="3">
    <source>
        <dbReference type="ARBA" id="ARBA00022692"/>
    </source>
</evidence>
<organism evidence="18 19">
    <name type="scientific">Tigriopus californicus</name>
    <name type="common">Marine copepod</name>
    <dbReference type="NCBI Taxonomy" id="6832"/>
    <lineage>
        <taxon>Eukaryota</taxon>
        <taxon>Metazoa</taxon>
        <taxon>Ecdysozoa</taxon>
        <taxon>Arthropoda</taxon>
        <taxon>Crustacea</taxon>
        <taxon>Multicrustacea</taxon>
        <taxon>Hexanauplia</taxon>
        <taxon>Copepoda</taxon>
        <taxon>Harpacticoida</taxon>
        <taxon>Harpacticidae</taxon>
        <taxon>Tigriopus</taxon>
    </lineage>
</organism>
<dbReference type="SMART" id="SM00219">
    <property type="entry name" value="TyrKc"/>
    <property type="match status" value="1"/>
</dbReference>
<dbReference type="FunFam" id="1.10.510.10:FF:000053">
    <property type="entry name" value="Epithelial discoidin domain-containing receptor 1"/>
    <property type="match status" value="1"/>
</dbReference>
<evidence type="ECO:0008006" key="20">
    <source>
        <dbReference type="Google" id="ProtNLM"/>
    </source>
</evidence>
<keyword evidence="8 15" id="KW-0472">Membrane</keyword>
<keyword evidence="6 13" id="KW-0067">ATP-binding</keyword>
<sequence>MTNRSIKEAYPLCLLHFDSSGGAWCPSQTVSKETVQEEFIEVDLGSMFVITETMTQGRFGKGRGQEYAEAYTIQYWRPGMMDFKDYRDNMGRALLSDIGICVLQILPGNANTYSVSNNTLNPAIIASKIRFLPYSDHPRTVCMRVGLSGCPFREGVTAYSIPQGMIRGSMLELMDHTFDGHEDSLTGDLRGGLGQLVDGKYGRGNFKAAGMNGQGKGYAWLGWKRRPSGYVNLVFTFDHIRTFSRVDIHANNHFTKDIQVFNQAKIYFSNEEDKFGDDRFVDFSYMPDLALENARNVSINLKGEHGQYVMIQLYFEAKWIMISEVTFVSKLYSDQKALFPPNSITVNQNSIHHRNTPVEDLVLTPPDHHSPIYDDEDFREVPGSERPKVNIDISSPSDKKTTPDIYIQSETDSNVVGIVIGLLLTVILLLCGGILIVVYRGKRAQKSTPTYSLLTRKFNFVSHETNNKAMGGGNDAFPHHVYTPYSTSTTAKTTLYCGRQNSNGSNDRAYQTQETIYEEPMNSNQMYTSTTGGFLSLNRKFNSDPVLSEDCPTDEYAEPQNIISANSFNENIYAQAISPSSSSLSPLDHMTTSNNSNSNANINRPVILQPLPITHYARPMSPPTISSPISAKVSPPKYSSVVPPSMRMKPPSFSALMTSTPSSSTVTPVRSPMVPILVPDFTSTLEPSTTTSRSSSNSTAVGTVPMDINDNGYYASVDVSIPDAVELAKLYAQIDRTNDTYLPRQPVRSVSIDTVTVKLNEVPRSRLYPLEKLGEGQFGEIHLCQLEDENGHDKIVAVKSLKADSNESARSDFEQEARILTSLDDVNLVSIIGVCFEGEPYSMVCEYTDIGDLNQFLQDHIAETSLSKSPGVPTLSYGSLIYIAAQIASGMKYLENLNFVHRDLATRNCLVGPNKLVKISDFGMSRELYRNDYFKSQAGCLLPIRWMAWESVLMGKFSTKSDVWSFGVTLWEILTFARSQPFETLTDEKVIGNLSHLYRNDRPNVILPVPRGCPKAVWELMRECWNKEDKERPSFREIHLFLQRMNLGYSPDKAEA</sequence>
<keyword evidence="9" id="KW-1015">Disulfide bond</keyword>
<evidence type="ECO:0000256" key="12">
    <source>
        <dbReference type="ARBA" id="ARBA00051243"/>
    </source>
</evidence>
<dbReference type="PROSITE" id="PS50011">
    <property type="entry name" value="PROTEIN_KINASE_DOM"/>
    <property type="match status" value="1"/>
</dbReference>
<dbReference type="GO" id="GO:0005524">
    <property type="term" value="F:ATP binding"/>
    <property type="evidence" value="ECO:0007669"/>
    <property type="project" value="UniProtKB-UniRule"/>
</dbReference>
<dbReference type="Gene3D" id="1.10.510.10">
    <property type="entry name" value="Transferase(Phosphotransferase) domain 1"/>
    <property type="match status" value="1"/>
</dbReference>
<keyword evidence="10" id="KW-0675">Receptor</keyword>
<dbReference type="InterPro" id="IPR048525">
    <property type="entry name" value="DDR1-2_DS-like"/>
</dbReference>
<dbReference type="InterPro" id="IPR000421">
    <property type="entry name" value="FA58C"/>
</dbReference>
<gene>
    <name evidence="18" type="ORF">TCAL_11170</name>
</gene>
<evidence type="ECO:0000256" key="5">
    <source>
        <dbReference type="ARBA" id="ARBA00022741"/>
    </source>
</evidence>
<dbReference type="GO" id="GO:0038062">
    <property type="term" value="F:protein tyrosine kinase collagen receptor activity"/>
    <property type="evidence" value="ECO:0007669"/>
    <property type="project" value="TreeGrafter"/>
</dbReference>
<evidence type="ECO:0000313" key="19">
    <source>
        <dbReference type="Proteomes" id="UP000318571"/>
    </source>
</evidence>
<keyword evidence="19" id="KW-1185">Reference proteome</keyword>
<dbReference type="CDD" id="cd05051">
    <property type="entry name" value="PTKc_DDR"/>
    <property type="match status" value="1"/>
</dbReference>
<dbReference type="OMA" id="KWLRWKN"/>